<evidence type="ECO:0008006" key="5">
    <source>
        <dbReference type="Google" id="ProtNLM"/>
    </source>
</evidence>
<evidence type="ECO:0000259" key="1">
    <source>
        <dbReference type="Pfam" id="PF13400"/>
    </source>
</evidence>
<sequence length="463" mass="51224">MQFLTKKWRQQGAIIAFTALLLPMLIVGTGLAVDLGHVYVHYSRLQNAADAAALAGAHEYAVQGEKENNHPKADKMAEQYVQGEYHNLDRSESIVEKKYQAKIKDNITYYRVKLTKEVPLYFLGGIYKKIEGKETFTVPVDSVAVVPAQAGGGFFNNMFIFKEKFDAVNSLENPDKLSNNSYSTDSKNMITTTFDGRIVYTKGDGVNNPDYKYESLSYSTQTPKLDRFFTSAAKEKNANNNINTLMEGTDEDKAKFDGKGTLKSGYWSKAEYYNYNFQTFYDYMEKKTAQTENKATDQTVKTSSNLFTSDIIRVPKTNSIPNLTIEVDKNLGNNDNPVYIYVEAGMGVININLNTDTGRPLIICIAGSDTQRPQVHFNLNGHTFKGVVYAPYCDKGEGVLVNAENSTFMGTIVGTSISLRGNRSHYVYKDYIGGGSSSSGGSGGTVGTEGITLITPPEGINWD</sequence>
<feature type="domain" description="DUF7305" evidence="2">
    <location>
        <begin position="322"/>
        <end position="423"/>
    </location>
</feature>
<dbReference type="EMBL" id="SVBY01000006">
    <property type="protein sequence ID" value="MBE6091833.1"/>
    <property type="molecule type" value="Genomic_DNA"/>
</dbReference>
<dbReference type="AlphaFoldDB" id="A0A927WSA0"/>
<evidence type="ECO:0000313" key="4">
    <source>
        <dbReference type="Proteomes" id="UP000761380"/>
    </source>
</evidence>
<dbReference type="Pfam" id="PF23981">
    <property type="entry name" value="DUF7305"/>
    <property type="match status" value="1"/>
</dbReference>
<evidence type="ECO:0000259" key="2">
    <source>
        <dbReference type="Pfam" id="PF23981"/>
    </source>
</evidence>
<protein>
    <recommendedName>
        <fullName evidence="5">Flp pilus-assembly TadE/G-like</fullName>
    </recommendedName>
</protein>
<name>A0A927WSA0_SELRU</name>
<dbReference type="InterPro" id="IPR055729">
    <property type="entry name" value="DUF7305"/>
</dbReference>
<organism evidence="3 4">
    <name type="scientific">Selenomonas ruminantium</name>
    <dbReference type="NCBI Taxonomy" id="971"/>
    <lineage>
        <taxon>Bacteria</taxon>
        <taxon>Bacillati</taxon>
        <taxon>Bacillota</taxon>
        <taxon>Negativicutes</taxon>
        <taxon>Selenomonadales</taxon>
        <taxon>Selenomonadaceae</taxon>
        <taxon>Selenomonas</taxon>
    </lineage>
</organism>
<accession>A0A927WSA0</accession>
<evidence type="ECO:0000313" key="3">
    <source>
        <dbReference type="EMBL" id="MBE6091833.1"/>
    </source>
</evidence>
<dbReference type="Proteomes" id="UP000761380">
    <property type="component" value="Unassembled WGS sequence"/>
</dbReference>
<gene>
    <name evidence="3" type="ORF">E7201_01425</name>
</gene>
<dbReference type="InterPro" id="IPR028087">
    <property type="entry name" value="Tad_N"/>
</dbReference>
<feature type="domain" description="Putative Flp pilus-assembly TadG-like N-terminal" evidence="1">
    <location>
        <begin position="12"/>
        <end position="57"/>
    </location>
</feature>
<proteinExistence type="predicted"/>
<comment type="caution">
    <text evidence="3">The sequence shown here is derived from an EMBL/GenBank/DDBJ whole genome shotgun (WGS) entry which is preliminary data.</text>
</comment>
<dbReference type="Pfam" id="PF13400">
    <property type="entry name" value="Tad"/>
    <property type="match status" value="1"/>
</dbReference>
<reference evidence="3" key="1">
    <citation type="submission" date="2019-04" db="EMBL/GenBank/DDBJ databases">
        <title>Evolution of Biomass-Degrading Anaerobic Consortia Revealed by Metagenomics.</title>
        <authorList>
            <person name="Peng X."/>
        </authorList>
    </citation>
    <scope>NUCLEOTIDE SEQUENCE</scope>
    <source>
        <strain evidence="3">SIG240</strain>
    </source>
</reference>